<proteinExistence type="predicted"/>
<feature type="non-terminal residue" evidence="2">
    <location>
        <position position="1"/>
    </location>
</feature>
<dbReference type="EMBL" id="JAAZSR010000527">
    <property type="protein sequence ID" value="NKX52418.1"/>
    <property type="molecule type" value="Genomic_DNA"/>
</dbReference>
<accession>A0ABX1JT13</accession>
<dbReference type="SUPFAM" id="SSF56349">
    <property type="entry name" value="DNA breaking-rejoining enzymes"/>
    <property type="match status" value="1"/>
</dbReference>
<dbReference type="InterPro" id="IPR013762">
    <property type="entry name" value="Integrase-like_cat_sf"/>
</dbReference>
<evidence type="ECO:0000313" key="2">
    <source>
        <dbReference type="EMBL" id="NKX52418.1"/>
    </source>
</evidence>
<evidence type="ECO:0008006" key="4">
    <source>
        <dbReference type="Google" id="ProtNLM"/>
    </source>
</evidence>
<comment type="caution">
    <text evidence="2">The sequence shown here is derived from an EMBL/GenBank/DDBJ whole genome shotgun (WGS) entry which is preliminary data.</text>
</comment>
<protein>
    <recommendedName>
        <fullName evidence="4">Site-specific integrase</fullName>
    </recommendedName>
</protein>
<name>A0ABX1JT13_9MICC</name>
<reference evidence="2 3" key="1">
    <citation type="submission" date="2020-04" db="EMBL/GenBank/DDBJ databases">
        <authorList>
            <person name="Liu S."/>
        </authorList>
    </citation>
    <scope>NUCLEOTIDE SEQUENCE [LARGE SCALE GENOMIC DNA]</scope>
    <source>
        <strain evidence="2 3">CGMCC 1.15091</strain>
    </source>
</reference>
<dbReference type="Proteomes" id="UP000523795">
    <property type="component" value="Unassembled WGS sequence"/>
</dbReference>
<evidence type="ECO:0000256" key="1">
    <source>
        <dbReference type="ARBA" id="ARBA00023172"/>
    </source>
</evidence>
<gene>
    <name evidence="2" type="ORF">HER39_17940</name>
</gene>
<keyword evidence="3" id="KW-1185">Reference proteome</keyword>
<dbReference type="Gene3D" id="1.10.443.10">
    <property type="entry name" value="Intergrase catalytic core"/>
    <property type="match status" value="1"/>
</dbReference>
<evidence type="ECO:0000313" key="3">
    <source>
        <dbReference type="Proteomes" id="UP000523795"/>
    </source>
</evidence>
<dbReference type="InterPro" id="IPR011010">
    <property type="entry name" value="DNA_brk_join_enz"/>
</dbReference>
<sequence length="155" mass="16502">NTMTAAERQRLLTPDGEPAMLFLSARNGAPLSYRAAEELTADASRTAEAGARARGAVFPHVHTHDLRHTYAPHLAALYMLRAAAGGPDPAGRPHGTDLRSAVRQAASGLGHVDEATTAVYVRQAGMMCRGYSAADLLGRTRFRTDQPGAARKEDP</sequence>
<keyword evidence="1" id="KW-0233">DNA recombination</keyword>
<organism evidence="2 3">
    <name type="scientific">Arthrobacter deserti</name>
    <dbReference type="NCBI Taxonomy" id="1742687"/>
    <lineage>
        <taxon>Bacteria</taxon>
        <taxon>Bacillati</taxon>
        <taxon>Actinomycetota</taxon>
        <taxon>Actinomycetes</taxon>
        <taxon>Micrococcales</taxon>
        <taxon>Micrococcaceae</taxon>
        <taxon>Arthrobacter</taxon>
    </lineage>
</organism>